<sequence>MKRRAMSLVCLCGILFFVFPFSLFPASLWNTPIAAQDQLRFPFTYRVWQIDSPGESFEISQWMGTAWGGFSFGDTWSLAASTSSAGSTLNLEPSESLNGLTNLRAQLFGSFLDHHLQFQAGASLPTGKRELTFEELTVEDSLWNPVLGFPLRHYGQGFDMNIGLSWAMPLGSAWVFGLGGSYTINGAYALEAGQPDYEPGDVVNITTGLDASFTSLKLMLDLTGRFFGADGFDGVEVYDEGPQWEGRLQAQLFRRNFTWSTHLQAIWKGENGILSASQPEMPDLSPEGGRTLQLATDGRWGLSHQWAAGITLSWMQFVGYEDESKTGWSAGFGPLVGWSSGKSLSAVLRWAMLTGALDSGNTDLSGNDLSLALSWNL</sequence>
<organism evidence="1 2">
    <name type="scientific">Eiseniibacteriota bacterium</name>
    <dbReference type="NCBI Taxonomy" id="2212470"/>
    <lineage>
        <taxon>Bacteria</taxon>
        <taxon>Candidatus Eiseniibacteriota</taxon>
    </lineage>
</organism>
<evidence type="ECO:0000313" key="2">
    <source>
        <dbReference type="Proteomes" id="UP000777784"/>
    </source>
</evidence>
<evidence type="ECO:0000313" key="1">
    <source>
        <dbReference type="EMBL" id="MBU2692217.1"/>
    </source>
</evidence>
<proteinExistence type="predicted"/>
<name>A0A948RZU1_UNCEI</name>
<protein>
    <submittedName>
        <fullName evidence="1">Uncharacterized protein</fullName>
    </submittedName>
</protein>
<dbReference type="AlphaFoldDB" id="A0A948RZU1"/>
<dbReference type="EMBL" id="JAHJDP010000087">
    <property type="protein sequence ID" value="MBU2692217.1"/>
    <property type="molecule type" value="Genomic_DNA"/>
</dbReference>
<reference evidence="1" key="1">
    <citation type="submission" date="2021-05" db="EMBL/GenBank/DDBJ databases">
        <title>Energy efficiency and biological interactions define the core microbiome of deep oligotrophic groundwater.</title>
        <authorList>
            <person name="Mehrshad M."/>
            <person name="Lopez-Fernandez M."/>
            <person name="Bell E."/>
            <person name="Bernier-Latmani R."/>
            <person name="Bertilsson S."/>
            <person name="Dopson M."/>
        </authorList>
    </citation>
    <scope>NUCLEOTIDE SEQUENCE</scope>
    <source>
        <strain evidence="1">Modern_marine.mb.64</strain>
    </source>
</reference>
<comment type="caution">
    <text evidence="1">The sequence shown here is derived from an EMBL/GenBank/DDBJ whole genome shotgun (WGS) entry which is preliminary data.</text>
</comment>
<gene>
    <name evidence="1" type="ORF">KJ970_14945</name>
</gene>
<accession>A0A948RZU1</accession>
<dbReference type="Proteomes" id="UP000777784">
    <property type="component" value="Unassembled WGS sequence"/>
</dbReference>